<dbReference type="Pfam" id="PF13302">
    <property type="entry name" value="Acetyltransf_3"/>
    <property type="match status" value="1"/>
</dbReference>
<dbReference type="PROSITE" id="PS51186">
    <property type="entry name" value="GNAT"/>
    <property type="match status" value="1"/>
</dbReference>
<reference evidence="2 3" key="1">
    <citation type="submission" date="2021-05" db="EMBL/GenBank/DDBJ databases">
        <title>Bacteria Genome sequencing.</title>
        <authorList>
            <person name="Takabe Y."/>
            <person name="Nakajima Y."/>
            <person name="Suzuki S."/>
            <person name="Shiozaki T."/>
        </authorList>
    </citation>
    <scope>NUCLEOTIDE SEQUENCE [LARGE SCALE GENOMIC DNA]</scope>
    <source>
        <strain evidence="2 3">AI_62</strain>
    </source>
</reference>
<dbReference type="InterPro" id="IPR000182">
    <property type="entry name" value="GNAT_dom"/>
</dbReference>
<dbReference type="PANTHER" id="PTHR43792:SF1">
    <property type="entry name" value="N-ACETYLTRANSFERASE DOMAIN-CONTAINING PROTEIN"/>
    <property type="match status" value="1"/>
</dbReference>
<dbReference type="InterPro" id="IPR016181">
    <property type="entry name" value="Acyl_CoA_acyltransferase"/>
</dbReference>
<feature type="domain" description="N-acetyltransferase" evidence="1">
    <location>
        <begin position="12"/>
        <end position="166"/>
    </location>
</feature>
<comment type="caution">
    <text evidence="2">The sequence shown here is derived from an EMBL/GenBank/DDBJ whole genome shotgun (WGS) entry which is preliminary data.</text>
</comment>
<evidence type="ECO:0000313" key="3">
    <source>
        <dbReference type="Proteomes" id="UP000786693"/>
    </source>
</evidence>
<keyword evidence="3" id="KW-1185">Reference proteome</keyword>
<evidence type="ECO:0000259" key="1">
    <source>
        <dbReference type="PROSITE" id="PS51186"/>
    </source>
</evidence>
<gene>
    <name evidence="2" type="ORF">JANAI62_09400</name>
</gene>
<sequence>MADPPILITDRLRLRGLGAGDRTGFLRLTGDPRVRRFLGGVQPYDVRQARFAALTAPPISGWSWAVTKPESDTMLGVIELSRHKDGEDHEVSYQFDPDQWGNGFASEAARRVRVFAITDLGLPRIIAETQTANHRSRAVLDRLGMVEIARIRRFGADQVLYGTGSS</sequence>
<dbReference type="SUPFAM" id="SSF55729">
    <property type="entry name" value="Acyl-CoA N-acyltransferases (Nat)"/>
    <property type="match status" value="1"/>
</dbReference>
<dbReference type="Gene3D" id="3.40.630.30">
    <property type="match status" value="1"/>
</dbReference>
<dbReference type="EMBL" id="BPFH01000001">
    <property type="protein sequence ID" value="GIT94317.1"/>
    <property type="molecule type" value="Genomic_DNA"/>
</dbReference>
<name>A0ABQ4NJQ3_9RHOB</name>
<protein>
    <submittedName>
        <fullName evidence="2">N-acetyltransferase</fullName>
    </submittedName>
</protein>
<organism evidence="2 3">
    <name type="scientific">Jannaschia pagri</name>
    <dbReference type="NCBI Taxonomy" id="2829797"/>
    <lineage>
        <taxon>Bacteria</taxon>
        <taxon>Pseudomonadati</taxon>
        <taxon>Pseudomonadota</taxon>
        <taxon>Alphaproteobacteria</taxon>
        <taxon>Rhodobacterales</taxon>
        <taxon>Roseobacteraceae</taxon>
        <taxon>Jannaschia</taxon>
    </lineage>
</organism>
<proteinExistence type="predicted"/>
<dbReference type="Proteomes" id="UP000786693">
    <property type="component" value="Unassembled WGS sequence"/>
</dbReference>
<dbReference type="RefSeq" id="WP_220747793.1">
    <property type="nucleotide sequence ID" value="NZ_BPFH01000001.1"/>
</dbReference>
<evidence type="ECO:0000313" key="2">
    <source>
        <dbReference type="EMBL" id="GIT94317.1"/>
    </source>
</evidence>
<accession>A0ABQ4NJQ3</accession>
<dbReference type="InterPro" id="IPR051531">
    <property type="entry name" value="N-acetyltransferase"/>
</dbReference>
<dbReference type="PANTHER" id="PTHR43792">
    <property type="entry name" value="GNAT FAMILY, PUTATIVE (AFU_ORTHOLOGUE AFUA_3G00765)-RELATED-RELATED"/>
    <property type="match status" value="1"/>
</dbReference>